<accession>A0A8W8L5C8</accession>
<protein>
    <submittedName>
        <fullName evidence="2">Uncharacterized protein</fullName>
    </submittedName>
</protein>
<evidence type="ECO:0000313" key="2">
    <source>
        <dbReference type="EnsemblMetazoa" id="G26442.1:cds"/>
    </source>
</evidence>
<keyword evidence="3" id="KW-1185">Reference proteome</keyword>
<organism evidence="2 3">
    <name type="scientific">Magallana gigas</name>
    <name type="common">Pacific oyster</name>
    <name type="synonym">Crassostrea gigas</name>
    <dbReference type="NCBI Taxonomy" id="29159"/>
    <lineage>
        <taxon>Eukaryota</taxon>
        <taxon>Metazoa</taxon>
        <taxon>Spiralia</taxon>
        <taxon>Lophotrochozoa</taxon>
        <taxon>Mollusca</taxon>
        <taxon>Bivalvia</taxon>
        <taxon>Autobranchia</taxon>
        <taxon>Pteriomorphia</taxon>
        <taxon>Ostreida</taxon>
        <taxon>Ostreoidea</taxon>
        <taxon>Ostreidae</taxon>
        <taxon>Magallana</taxon>
    </lineage>
</organism>
<proteinExistence type="predicted"/>
<name>A0A8W8L5C8_MAGGI</name>
<dbReference type="Proteomes" id="UP000005408">
    <property type="component" value="Unassembled WGS sequence"/>
</dbReference>
<feature type="compositionally biased region" description="Acidic residues" evidence="1">
    <location>
        <begin position="95"/>
        <end position="107"/>
    </location>
</feature>
<evidence type="ECO:0000256" key="1">
    <source>
        <dbReference type="SAM" id="MobiDB-lite"/>
    </source>
</evidence>
<feature type="compositionally biased region" description="Polar residues" evidence="1">
    <location>
        <begin position="30"/>
        <end position="45"/>
    </location>
</feature>
<sequence>MKPLIATPVAQFTEKRSSDVSAIKTFPDSAAQSDLSSTGNSTDVTPNMAAPMIDQHTDNKRREEKHEEKDDDRPSKPTILTNDDQDRDDVSDTEEKADEDSDLEDLDDSRFGSAFAKSKTSSNVNKPLAYMMSKASTSTADSDFVKDIREKYNCPSNVPFLLVPTVNSSIYKKMSRFNRI</sequence>
<dbReference type="EnsemblMetazoa" id="G26442.1">
    <property type="protein sequence ID" value="G26442.1:cds"/>
    <property type="gene ID" value="G26442"/>
</dbReference>
<dbReference type="AlphaFoldDB" id="A0A8W8L5C8"/>
<feature type="region of interest" description="Disordered" evidence="1">
    <location>
        <begin position="1"/>
        <end position="108"/>
    </location>
</feature>
<feature type="compositionally biased region" description="Basic and acidic residues" evidence="1">
    <location>
        <begin position="55"/>
        <end position="75"/>
    </location>
</feature>
<reference evidence="2" key="1">
    <citation type="submission" date="2022-08" db="UniProtKB">
        <authorList>
            <consortium name="EnsemblMetazoa"/>
        </authorList>
    </citation>
    <scope>IDENTIFICATION</scope>
    <source>
        <strain evidence="2">05x7-T-G4-1.051#20</strain>
    </source>
</reference>
<evidence type="ECO:0000313" key="3">
    <source>
        <dbReference type="Proteomes" id="UP000005408"/>
    </source>
</evidence>